<dbReference type="Pfam" id="PF03180">
    <property type="entry name" value="Lipoprotein_9"/>
    <property type="match status" value="1"/>
</dbReference>
<organism evidence="9 10">
    <name type="scientific">Marinococcus luteus</name>
    <dbReference type="NCBI Taxonomy" id="1122204"/>
    <lineage>
        <taxon>Bacteria</taxon>
        <taxon>Bacillati</taxon>
        <taxon>Bacillota</taxon>
        <taxon>Bacilli</taxon>
        <taxon>Bacillales</taxon>
        <taxon>Bacillaceae</taxon>
        <taxon>Marinococcus</taxon>
    </lineage>
</organism>
<dbReference type="InterPro" id="IPR004872">
    <property type="entry name" value="Lipoprotein_NlpA"/>
</dbReference>
<keyword evidence="10" id="KW-1185">Reference proteome</keyword>
<keyword evidence="3" id="KW-0472">Membrane</keyword>
<evidence type="ECO:0000256" key="3">
    <source>
        <dbReference type="ARBA" id="ARBA00023136"/>
    </source>
</evidence>
<dbReference type="SUPFAM" id="SSF53850">
    <property type="entry name" value="Periplasmic binding protein-like II"/>
    <property type="match status" value="1"/>
</dbReference>
<sequence length="277" mass="30089">MKKTLLGVSLLSTAVLAACGSDSESGSGSGEETETLTVGATSVPHAEILEFAEDQLAEENVELEIETFNDYIVPNESLASEEIDANYFQHIPYLEDQMEENDNFDFVNMGGIHIEPIGVYSQEYDSLDALPDGAEIIMSNSVADHGRILQMLEQEGVLTLEEGAGVEATVDDIAENPKNLQFQADIDAATLPQVYNNGEGDAVFINSNYAIDADLSPQEDAIALESPEDNPYVNVVAARAEDEDNETIQTLVDVLQSDETQEFIEEEYDGAVIPAEQ</sequence>
<evidence type="ECO:0000256" key="5">
    <source>
        <dbReference type="ARBA" id="ARBA00023288"/>
    </source>
</evidence>
<evidence type="ECO:0000256" key="8">
    <source>
        <dbReference type="SAM" id="SignalP"/>
    </source>
</evidence>
<dbReference type="Gene3D" id="3.40.190.10">
    <property type="entry name" value="Periplasmic binding protein-like II"/>
    <property type="match status" value="2"/>
</dbReference>
<feature type="lipid moiety-binding region" description="S-diacylglycerol cysteine" evidence="7">
    <location>
        <position position="19"/>
    </location>
</feature>
<gene>
    <name evidence="9" type="ORF">SAMN05421781_2776</name>
</gene>
<evidence type="ECO:0000256" key="1">
    <source>
        <dbReference type="ARBA" id="ARBA00004635"/>
    </source>
</evidence>
<dbReference type="PANTHER" id="PTHR30429">
    <property type="entry name" value="D-METHIONINE-BINDING LIPOPROTEIN METQ"/>
    <property type="match status" value="1"/>
</dbReference>
<feature type="chain" id="PRO_5038872151" description="Lipoprotein" evidence="8">
    <location>
        <begin position="18"/>
        <end position="277"/>
    </location>
</feature>
<protein>
    <recommendedName>
        <fullName evidence="6">Lipoprotein</fullName>
    </recommendedName>
</protein>
<keyword evidence="4" id="KW-0564">Palmitate</keyword>
<keyword evidence="2 8" id="KW-0732">Signal</keyword>
<evidence type="ECO:0000256" key="4">
    <source>
        <dbReference type="ARBA" id="ARBA00023139"/>
    </source>
</evidence>
<dbReference type="Proteomes" id="UP000199488">
    <property type="component" value="Unassembled WGS sequence"/>
</dbReference>
<name>A0A1H2XJE8_9BACI</name>
<keyword evidence="5 6" id="KW-0449">Lipoprotein</keyword>
<dbReference type="CDD" id="cd13597">
    <property type="entry name" value="PBP2_lipoprotein_Tp32"/>
    <property type="match status" value="1"/>
</dbReference>
<reference evidence="9 10" key="1">
    <citation type="submission" date="2016-10" db="EMBL/GenBank/DDBJ databases">
        <authorList>
            <person name="de Groot N.N."/>
        </authorList>
    </citation>
    <scope>NUCLEOTIDE SEQUENCE [LARGE SCALE GENOMIC DNA]</scope>
    <source>
        <strain evidence="9 10">DSM 23126</strain>
    </source>
</reference>
<evidence type="ECO:0000256" key="7">
    <source>
        <dbReference type="PIRSR" id="PIRSR002854-1"/>
    </source>
</evidence>
<evidence type="ECO:0000313" key="10">
    <source>
        <dbReference type="Proteomes" id="UP000199488"/>
    </source>
</evidence>
<dbReference type="PIRSF" id="PIRSF002854">
    <property type="entry name" value="MetQ"/>
    <property type="match status" value="1"/>
</dbReference>
<accession>A0A1H2XJE8</accession>
<dbReference type="PROSITE" id="PS51257">
    <property type="entry name" value="PROKAR_LIPOPROTEIN"/>
    <property type="match status" value="1"/>
</dbReference>
<comment type="subcellular location">
    <subcellularLocation>
        <location evidence="1">Membrane</location>
        <topology evidence="1">Lipid-anchor</topology>
    </subcellularLocation>
</comment>
<evidence type="ECO:0000313" key="9">
    <source>
        <dbReference type="EMBL" id="SDW92927.1"/>
    </source>
</evidence>
<dbReference type="PANTHER" id="PTHR30429:SF0">
    <property type="entry name" value="METHIONINE-BINDING LIPOPROTEIN METQ"/>
    <property type="match status" value="1"/>
</dbReference>
<feature type="signal peptide" evidence="8">
    <location>
        <begin position="1"/>
        <end position="17"/>
    </location>
</feature>
<dbReference type="GO" id="GO:0016020">
    <property type="term" value="C:membrane"/>
    <property type="evidence" value="ECO:0007669"/>
    <property type="project" value="UniProtKB-SubCell"/>
</dbReference>
<dbReference type="EMBL" id="FNNC01000007">
    <property type="protein sequence ID" value="SDW92927.1"/>
    <property type="molecule type" value="Genomic_DNA"/>
</dbReference>
<dbReference type="AlphaFoldDB" id="A0A1H2XJE8"/>
<comment type="similarity">
    <text evidence="6">Belongs to the nlpA lipoprotein family.</text>
</comment>
<dbReference type="STRING" id="1122204.SAMN05421781_2776"/>
<proteinExistence type="inferred from homology"/>
<dbReference type="OrthoDB" id="9812878at2"/>
<evidence type="ECO:0000256" key="6">
    <source>
        <dbReference type="PIRNR" id="PIRNR002854"/>
    </source>
</evidence>
<evidence type="ECO:0000256" key="2">
    <source>
        <dbReference type="ARBA" id="ARBA00022729"/>
    </source>
</evidence>
<dbReference type="RefSeq" id="WP_091616357.1">
    <property type="nucleotide sequence ID" value="NZ_FNNC01000007.1"/>
</dbReference>